<evidence type="ECO:0000313" key="1">
    <source>
        <dbReference type="EMBL" id="MBB3984622.1"/>
    </source>
</evidence>
<name>A0A7W6DKU4_9RHOB</name>
<evidence type="ECO:0000313" key="2">
    <source>
        <dbReference type="Proteomes" id="UP000541426"/>
    </source>
</evidence>
<accession>A0A7W6DKU4</accession>
<reference evidence="1 2" key="1">
    <citation type="submission" date="2020-08" db="EMBL/GenBank/DDBJ databases">
        <title>Genomic Encyclopedia of Type Strains, Phase IV (KMG-IV): sequencing the most valuable type-strain genomes for metagenomic binning, comparative biology and taxonomic classification.</title>
        <authorList>
            <person name="Goeker M."/>
        </authorList>
    </citation>
    <scope>NUCLEOTIDE SEQUENCE [LARGE SCALE GENOMIC DNA]</scope>
    <source>
        <strain evidence="1 2">DSM 102235</strain>
    </source>
</reference>
<keyword evidence="2" id="KW-1185">Reference proteome</keyword>
<comment type="caution">
    <text evidence="1">The sequence shown here is derived from an EMBL/GenBank/DDBJ whole genome shotgun (WGS) entry which is preliminary data.</text>
</comment>
<protein>
    <submittedName>
        <fullName evidence="1">Uncharacterized protein</fullName>
    </submittedName>
</protein>
<sequence>MNRATLFQGGPFYVVHDGYGLLPVASAGVALTSSGEGARTLGTKVQGSVP</sequence>
<gene>
    <name evidence="1" type="ORF">GGQ68_000938</name>
</gene>
<dbReference type="AlphaFoldDB" id="A0A7W6DKU4"/>
<proteinExistence type="predicted"/>
<dbReference type="EMBL" id="JACIEJ010000002">
    <property type="protein sequence ID" value="MBB3984622.1"/>
    <property type="molecule type" value="Genomic_DNA"/>
</dbReference>
<dbReference type="Proteomes" id="UP000541426">
    <property type="component" value="Unassembled WGS sequence"/>
</dbReference>
<organism evidence="1 2">
    <name type="scientific">Sagittula marina</name>
    <dbReference type="NCBI Taxonomy" id="943940"/>
    <lineage>
        <taxon>Bacteria</taxon>
        <taxon>Pseudomonadati</taxon>
        <taxon>Pseudomonadota</taxon>
        <taxon>Alphaproteobacteria</taxon>
        <taxon>Rhodobacterales</taxon>
        <taxon>Roseobacteraceae</taxon>
        <taxon>Sagittula</taxon>
    </lineage>
</organism>